<feature type="region of interest" description="Disordered" evidence="2">
    <location>
        <begin position="123"/>
        <end position="174"/>
    </location>
</feature>
<dbReference type="Pfam" id="PF04969">
    <property type="entry name" value="CS"/>
    <property type="match status" value="1"/>
</dbReference>
<evidence type="ECO:0000313" key="4">
    <source>
        <dbReference type="EMBL" id="ORY06054.1"/>
    </source>
</evidence>
<evidence type="ECO:0000259" key="3">
    <source>
        <dbReference type="PROSITE" id="PS51203"/>
    </source>
</evidence>
<dbReference type="PANTHER" id="PTHR22932:SF1">
    <property type="entry name" value="CO-CHAPERONE PROTEIN DAF-41"/>
    <property type="match status" value="1"/>
</dbReference>
<name>A0A1Y1Z7G8_9FUNG</name>
<dbReference type="InterPro" id="IPR045250">
    <property type="entry name" value="p23-like"/>
</dbReference>
<organism evidence="4 5">
    <name type="scientific">Neocallimastix californiae</name>
    <dbReference type="NCBI Taxonomy" id="1754190"/>
    <lineage>
        <taxon>Eukaryota</taxon>
        <taxon>Fungi</taxon>
        <taxon>Fungi incertae sedis</taxon>
        <taxon>Chytridiomycota</taxon>
        <taxon>Chytridiomycota incertae sedis</taxon>
        <taxon>Neocallimastigomycetes</taxon>
        <taxon>Neocallimastigales</taxon>
        <taxon>Neocallimastigaceae</taxon>
        <taxon>Neocallimastix</taxon>
    </lineage>
</organism>
<dbReference type="EMBL" id="MCOG01000442">
    <property type="protein sequence ID" value="ORY06054.1"/>
    <property type="molecule type" value="Genomic_DNA"/>
</dbReference>
<dbReference type="GO" id="GO:0005634">
    <property type="term" value="C:nucleus"/>
    <property type="evidence" value="ECO:0007669"/>
    <property type="project" value="TreeGrafter"/>
</dbReference>
<feature type="compositionally biased region" description="Gly residues" evidence="2">
    <location>
        <begin position="128"/>
        <end position="137"/>
    </location>
</feature>
<dbReference type="Gene3D" id="2.60.40.790">
    <property type="match status" value="1"/>
</dbReference>
<dbReference type="STRING" id="1754190.A0A1Y1Z7G8"/>
<evidence type="ECO:0000256" key="1">
    <source>
        <dbReference type="ARBA" id="ARBA00025733"/>
    </source>
</evidence>
<dbReference type="GO" id="GO:0051087">
    <property type="term" value="F:protein-folding chaperone binding"/>
    <property type="evidence" value="ECO:0007669"/>
    <property type="project" value="TreeGrafter"/>
</dbReference>
<dbReference type="PROSITE" id="PS51203">
    <property type="entry name" value="CS"/>
    <property type="match status" value="1"/>
</dbReference>
<dbReference type="Proteomes" id="UP000193920">
    <property type="component" value="Unassembled WGS sequence"/>
</dbReference>
<sequence length="174" mass="19929">MLAPTVLWAQRTDEIFITIDLMDIENPKVNLTNEKLYFQGRSLGKDYEVELKFFNKIDPEASKQSITPRNAFFVLIKEEKGKEYWPRLLEDKGKVHYLKTDFGRWKDEDDDDDVPNPMEGLDFSQFTGMGGMPGMGDLGNMDDMPDSDDDTSTDDDMPELEKADEKAEAIETKA</sequence>
<dbReference type="GO" id="GO:0051131">
    <property type="term" value="P:chaperone-mediated protein complex assembly"/>
    <property type="evidence" value="ECO:0007669"/>
    <property type="project" value="TreeGrafter"/>
</dbReference>
<dbReference type="FunFam" id="2.60.40.790:FF:000013">
    <property type="entry name" value="Very-long-chain (3R)-3-hydroxyacyl-CoA dehydratase"/>
    <property type="match status" value="1"/>
</dbReference>
<accession>A0A1Y1Z7G8</accession>
<dbReference type="PANTHER" id="PTHR22932">
    <property type="entry name" value="TELOMERASE-BINDING PROTEIN P23 HSP90 CO-CHAPERONE"/>
    <property type="match status" value="1"/>
</dbReference>
<feature type="compositionally biased region" description="Acidic residues" evidence="2">
    <location>
        <begin position="143"/>
        <end position="158"/>
    </location>
</feature>
<comment type="similarity">
    <text evidence="1">Belongs to the p23/wos2 family.</text>
</comment>
<evidence type="ECO:0000313" key="5">
    <source>
        <dbReference type="Proteomes" id="UP000193920"/>
    </source>
</evidence>
<dbReference type="GO" id="GO:0051879">
    <property type="term" value="F:Hsp90 protein binding"/>
    <property type="evidence" value="ECO:0007669"/>
    <property type="project" value="InterPro"/>
</dbReference>
<dbReference type="GO" id="GO:0006457">
    <property type="term" value="P:protein folding"/>
    <property type="evidence" value="ECO:0007669"/>
    <property type="project" value="TreeGrafter"/>
</dbReference>
<gene>
    <name evidence="4" type="ORF">LY90DRAFT_709224</name>
</gene>
<feature type="compositionally biased region" description="Basic and acidic residues" evidence="2">
    <location>
        <begin position="159"/>
        <end position="174"/>
    </location>
</feature>
<proteinExistence type="inferred from homology"/>
<comment type="caution">
    <text evidence="4">The sequence shown here is derived from an EMBL/GenBank/DDBJ whole genome shotgun (WGS) entry which is preliminary data.</text>
</comment>
<dbReference type="CDD" id="cd06465">
    <property type="entry name" value="p23_hB-ind1_like"/>
    <property type="match status" value="1"/>
</dbReference>
<dbReference type="GO" id="GO:0005829">
    <property type="term" value="C:cytosol"/>
    <property type="evidence" value="ECO:0007669"/>
    <property type="project" value="TreeGrafter"/>
</dbReference>
<dbReference type="InterPro" id="IPR007052">
    <property type="entry name" value="CS_dom"/>
</dbReference>
<feature type="domain" description="CS" evidence="3">
    <location>
        <begin position="1"/>
        <end position="89"/>
    </location>
</feature>
<dbReference type="SUPFAM" id="SSF49764">
    <property type="entry name" value="HSP20-like chaperones"/>
    <property type="match status" value="1"/>
</dbReference>
<keyword evidence="5" id="KW-1185">Reference proteome</keyword>
<dbReference type="AlphaFoldDB" id="A0A1Y1Z7G8"/>
<dbReference type="InterPro" id="IPR008978">
    <property type="entry name" value="HSP20-like_chaperone"/>
</dbReference>
<dbReference type="OrthoDB" id="1564555at2759"/>
<evidence type="ECO:0000256" key="2">
    <source>
        <dbReference type="SAM" id="MobiDB-lite"/>
    </source>
</evidence>
<protein>
    <submittedName>
        <fullName evidence="4">HSP20-like chaperone</fullName>
    </submittedName>
</protein>
<reference evidence="4 5" key="1">
    <citation type="submission" date="2016-08" db="EMBL/GenBank/DDBJ databases">
        <title>A Parts List for Fungal Cellulosomes Revealed by Comparative Genomics.</title>
        <authorList>
            <consortium name="DOE Joint Genome Institute"/>
            <person name="Haitjema C.H."/>
            <person name="Gilmore S.P."/>
            <person name="Henske J.K."/>
            <person name="Solomon K.V."/>
            <person name="De Groot R."/>
            <person name="Kuo A."/>
            <person name="Mondo S.J."/>
            <person name="Salamov A.A."/>
            <person name="Labutti K."/>
            <person name="Zhao Z."/>
            <person name="Chiniquy J."/>
            <person name="Barry K."/>
            <person name="Brewer H.M."/>
            <person name="Purvine S.O."/>
            <person name="Wright A.T."/>
            <person name="Boxma B."/>
            <person name="Van Alen T."/>
            <person name="Hackstein J.H."/>
            <person name="Baker S.E."/>
            <person name="Grigoriev I.V."/>
            <person name="O'Malley M.A."/>
        </authorList>
    </citation>
    <scope>NUCLEOTIDE SEQUENCE [LARGE SCALE GENOMIC DNA]</scope>
    <source>
        <strain evidence="4 5">G1</strain>
    </source>
</reference>